<comment type="caution">
    <text evidence="2">The sequence shown here is derived from an EMBL/GenBank/DDBJ whole genome shotgun (WGS) entry which is preliminary data.</text>
</comment>
<evidence type="ECO:0000313" key="3">
    <source>
        <dbReference type="Proteomes" id="UP001295423"/>
    </source>
</evidence>
<feature type="compositionally biased region" description="Pro residues" evidence="1">
    <location>
        <begin position="7"/>
        <end position="20"/>
    </location>
</feature>
<dbReference type="AlphaFoldDB" id="A0AAD2GC14"/>
<reference evidence="2" key="1">
    <citation type="submission" date="2023-08" db="EMBL/GenBank/DDBJ databases">
        <authorList>
            <person name="Audoor S."/>
            <person name="Bilcke G."/>
        </authorList>
    </citation>
    <scope>NUCLEOTIDE SEQUENCE</scope>
</reference>
<dbReference type="Proteomes" id="UP001295423">
    <property type="component" value="Unassembled WGS sequence"/>
</dbReference>
<feature type="compositionally biased region" description="Basic and acidic residues" evidence="1">
    <location>
        <begin position="210"/>
        <end position="223"/>
    </location>
</feature>
<feature type="region of interest" description="Disordered" evidence="1">
    <location>
        <begin position="1"/>
        <end position="62"/>
    </location>
</feature>
<keyword evidence="3" id="KW-1185">Reference proteome</keyword>
<organism evidence="2 3">
    <name type="scientific">Cylindrotheca closterium</name>
    <dbReference type="NCBI Taxonomy" id="2856"/>
    <lineage>
        <taxon>Eukaryota</taxon>
        <taxon>Sar</taxon>
        <taxon>Stramenopiles</taxon>
        <taxon>Ochrophyta</taxon>
        <taxon>Bacillariophyta</taxon>
        <taxon>Bacillariophyceae</taxon>
        <taxon>Bacillariophycidae</taxon>
        <taxon>Bacillariales</taxon>
        <taxon>Bacillariaceae</taxon>
        <taxon>Cylindrotheca</taxon>
    </lineage>
</organism>
<sequence length="469" mass="52505">MTTTAPPTQPPPPPPPPPPTSATITPAQKREKKKQAPVKAAARRETRKHTTRDDDEADPNVLAANNKGGIAVEDHDIISMRTPTFALQDYVKVKADFGDPGTNNRPAGRGFIQEIHGFGGTSTYTVKYEGEDPGGTFKGIPLSDISPLPVVNSVFSNTTNTTNTSTPRRKRQKIQPSSSVAPCPSAETKSSTKKKQSPGGELVSRLRHALSNDKEKGWRRKELGWMPPPKANAKRQPKLTNQEKSQVLVDVALLETFLEAQGNGSGNGNGNNHYQEKDAVSGKFKKRVTKWNPMSIGYLVNHSWGLSNSYLCRLQKQQQQQQKANENAATGATFFEARKKASKKARCVIDDYELAEKLFTTSYLYAVSECRRQARANLEEVVDQKLYHQRFKAAKEKFKTLDDDTKAVWEFQRRAHLSRHATIKDQIIRARKTNPKCSWRSIEEEIDHWCCDATIRRWAMAREGGNKIL</sequence>
<name>A0AAD2GC14_9STRA</name>
<dbReference type="EMBL" id="CAKOGP040002369">
    <property type="protein sequence ID" value="CAJ1968207.1"/>
    <property type="molecule type" value="Genomic_DNA"/>
</dbReference>
<evidence type="ECO:0000313" key="2">
    <source>
        <dbReference type="EMBL" id="CAJ1968207.1"/>
    </source>
</evidence>
<accession>A0AAD2GC14</accession>
<proteinExistence type="predicted"/>
<protein>
    <submittedName>
        <fullName evidence="2">Uncharacterized protein</fullName>
    </submittedName>
</protein>
<evidence type="ECO:0000256" key="1">
    <source>
        <dbReference type="SAM" id="MobiDB-lite"/>
    </source>
</evidence>
<gene>
    <name evidence="2" type="ORF">CYCCA115_LOCUS23131</name>
</gene>
<feature type="region of interest" description="Disordered" evidence="1">
    <location>
        <begin position="156"/>
        <end position="240"/>
    </location>
</feature>
<feature type="compositionally biased region" description="Low complexity" evidence="1">
    <location>
        <begin position="156"/>
        <end position="166"/>
    </location>
</feature>
<dbReference type="SUPFAM" id="SSF101447">
    <property type="entry name" value="Formin homology 2 domain (FH2 domain)"/>
    <property type="match status" value="1"/>
</dbReference>